<dbReference type="InterPro" id="IPR038397">
    <property type="entry name" value="TBCC_N_sf"/>
</dbReference>
<accession>A0A1M8A395</accession>
<dbReference type="InterPro" id="IPR027684">
    <property type="entry name" value="TBCC"/>
</dbReference>
<dbReference type="STRING" id="1230383.A0A1M8A395"/>
<dbReference type="Pfam" id="PF07986">
    <property type="entry name" value="TBCC"/>
    <property type="match status" value="1"/>
</dbReference>
<dbReference type="Proteomes" id="UP000186303">
    <property type="component" value="Chromosome 2"/>
</dbReference>
<gene>
    <name evidence="5" type="ORF">MSYG_1210</name>
</gene>
<dbReference type="EMBL" id="LT671822">
    <property type="protein sequence ID" value="SHO76871.1"/>
    <property type="molecule type" value="Genomic_DNA"/>
</dbReference>
<evidence type="ECO:0000313" key="5">
    <source>
        <dbReference type="EMBL" id="SHO76871.1"/>
    </source>
</evidence>
<keyword evidence="6" id="KW-1185">Reference proteome</keyword>
<evidence type="ECO:0000259" key="4">
    <source>
        <dbReference type="Pfam" id="PF07986"/>
    </source>
</evidence>
<feature type="compositionally biased region" description="Low complexity" evidence="3">
    <location>
        <begin position="95"/>
        <end position="107"/>
    </location>
</feature>
<name>A0A1M8A395_MALS4</name>
<dbReference type="GO" id="GO:0005737">
    <property type="term" value="C:cytoplasm"/>
    <property type="evidence" value="ECO:0007669"/>
    <property type="project" value="UniProtKB-SubCell"/>
</dbReference>
<dbReference type="PANTHER" id="PTHR15139:SF0">
    <property type="entry name" value="TUBULIN-SPECIFIC CHAPERONE C"/>
    <property type="match status" value="1"/>
</dbReference>
<comment type="subcellular location">
    <subcellularLocation>
        <location evidence="1">Cytoplasm</location>
    </subcellularLocation>
</comment>
<proteinExistence type="predicted"/>
<reference evidence="6" key="1">
    <citation type="journal article" date="2017" name="Nucleic Acids Res.">
        <title>Proteogenomics produces comprehensive and highly accurate protein-coding gene annotation in a complete genome assembly of Malassezia sympodialis.</title>
        <authorList>
            <person name="Zhu Y."/>
            <person name="Engstroem P.G."/>
            <person name="Tellgren-Roth C."/>
            <person name="Baudo C.D."/>
            <person name="Kennell J.C."/>
            <person name="Sun S."/>
            <person name="Billmyre R.B."/>
            <person name="Schroeder M.S."/>
            <person name="Andersson A."/>
            <person name="Holm T."/>
            <person name="Sigurgeirsson B."/>
            <person name="Wu G."/>
            <person name="Sankaranarayanan S.R."/>
            <person name="Siddharthan R."/>
            <person name="Sanyal K."/>
            <person name="Lundeberg J."/>
            <person name="Nystedt B."/>
            <person name="Boekhout T."/>
            <person name="Dawson T.L. Jr."/>
            <person name="Heitman J."/>
            <person name="Scheynius A."/>
            <person name="Lehtioe J."/>
        </authorList>
    </citation>
    <scope>NUCLEOTIDE SEQUENCE [LARGE SCALE GENOMIC DNA]</scope>
    <source>
        <strain evidence="6">ATCC 42132</strain>
    </source>
</reference>
<dbReference type="InterPro" id="IPR016098">
    <property type="entry name" value="CAP/MinC_C"/>
</dbReference>
<dbReference type="Gene3D" id="1.20.58.1250">
    <property type="entry name" value="Tubulin Binding Cofactor C, N-terminal domain"/>
    <property type="match status" value="1"/>
</dbReference>
<dbReference type="Gene3D" id="2.160.20.70">
    <property type="match status" value="1"/>
</dbReference>
<dbReference type="VEuPathDB" id="FungiDB:MSYG_1210"/>
<protein>
    <recommendedName>
        <fullName evidence="4">Tubulin binding cofactor C-like domain-containing protein</fullName>
    </recommendedName>
</protein>
<feature type="domain" description="Tubulin binding cofactor C-like" evidence="4">
    <location>
        <begin position="110"/>
        <end position="191"/>
    </location>
</feature>
<dbReference type="GO" id="GO:0007023">
    <property type="term" value="P:post-chaperonin tubulin folding pathway"/>
    <property type="evidence" value="ECO:0007669"/>
    <property type="project" value="InterPro"/>
</dbReference>
<dbReference type="GO" id="GO:0007021">
    <property type="term" value="P:tubulin complex assembly"/>
    <property type="evidence" value="ECO:0007669"/>
    <property type="project" value="TreeGrafter"/>
</dbReference>
<evidence type="ECO:0000256" key="1">
    <source>
        <dbReference type="ARBA" id="ARBA00004496"/>
    </source>
</evidence>
<dbReference type="InterPro" id="IPR012945">
    <property type="entry name" value="Tubulin-bd_cofactor_C_dom"/>
</dbReference>
<evidence type="ECO:0000256" key="2">
    <source>
        <dbReference type="ARBA" id="ARBA00022490"/>
    </source>
</evidence>
<evidence type="ECO:0000313" key="6">
    <source>
        <dbReference type="Proteomes" id="UP000186303"/>
    </source>
</evidence>
<evidence type="ECO:0000256" key="3">
    <source>
        <dbReference type="SAM" id="MobiDB-lite"/>
    </source>
</evidence>
<dbReference type="AlphaFoldDB" id="A0A1M8A395"/>
<keyword evidence="2" id="KW-0963">Cytoplasm</keyword>
<dbReference type="PANTHER" id="PTHR15139">
    <property type="entry name" value="TUBULIN FOLDING COFACTOR C"/>
    <property type="match status" value="1"/>
</dbReference>
<sequence>MDVSASQAQAFFAHFPARLAAIHTHVQRGEHEQAVAALLEARQALQAQVHVLPAYDRQKYEAELAEAQRSLHAAQPAPFRFARRYAPAPAPAPAARPEAAAPGALPPSQTTVADVQHEVVRLPPTSRAVHLHRLHACVVHLGDVQGSVLLDACTYCVVLGAAWQCRVSHSHHLALGIEARSPLTLDASDAIGVSAAAAWTGSADAPPPAVQDMDDVFGTGAHWYPLTPASRAALQAHLSEPEAVRVYLAT</sequence>
<organism evidence="5 6">
    <name type="scientific">Malassezia sympodialis (strain ATCC 42132)</name>
    <name type="common">Atopic eczema-associated yeast</name>
    <dbReference type="NCBI Taxonomy" id="1230383"/>
    <lineage>
        <taxon>Eukaryota</taxon>
        <taxon>Fungi</taxon>
        <taxon>Dikarya</taxon>
        <taxon>Basidiomycota</taxon>
        <taxon>Ustilaginomycotina</taxon>
        <taxon>Malasseziomycetes</taxon>
        <taxon>Malasseziales</taxon>
        <taxon>Malasseziaceae</taxon>
        <taxon>Malassezia</taxon>
    </lineage>
</organism>
<feature type="region of interest" description="Disordered" evidence="3">
    <location>
        <begin position="89"/>
        <end position="108"/>
    </location>
</feature>
<dbReference type="OrthoDB" id="194775at2759"/>